<dbReference type="Proteomes" id="UP001549921">
    <property type="component" value="Unassembled WGS sequence"/>
</dbReference>
<comment type="caution">
    <text evidence="1">The sequence shown here is derived from an EMBL/GenBank/DDBJ whole genome shotgun (WGS) entry which is preliminary data.</text>
</comment>
<dbReference type="AlphaFoldDB" id="A0ABD0TKS4"/>
<name>A0ABD0TKS4_LOXSC</name>
<organism evidence="1 2">
    <name type="scientific">Loxostege sticticalis</name>
    <name type="common">Beet webworm moth</name>
    <dbReference type="NCBI Taxonomy" id="481309"/>
    <lineage>
        <taxon>Eukaryota</taxon>
        <taxon>Metazoa</taxon>
        <taxon>Ecdysozoa</taxon>
        <taxon>Arthropoda</taxon>
        <taxon>Hexapoda</taxon>
        <taxon>Insecta</taxon>
        <taxon>Pterygota</taxon>
        <taxon>Neoptera</taxon>
        <taxon>Endopterygota</taxon>
        <taxon>Lepidoptera</taxon>
        <taxon>Glossata</taxon>
        <taxon>Ditrysia</taxon>
        <taxon>Pyraloidea</taxon>
        <taxon>Crambidae</taxon>
        <taxon>Pyraustinae</taxon>
        <taxon>Loxostege</taxon>
    </lineage>
</organism>
<reference evidence="1 2" key="1">
    <citation type="submission" date="2024-06" db="EMBL/GenBank/DDBJ databases">
        <title>A chromosome-level genome assembly of beet webworm, Loxostege sticticalis.</title>
        <authorList>
            <person name="Zhang Y."/>
        </authorList>
    </citation>
    <scope>NUCLEOTIDE SEQUENCE [LARGE SCALE GENOMIC DNA]</scope>
    <source>
        <strain evidence="1">AQ028</strain>
        <tissue evidence="1">Male pupae</tissue>
    </source>
</reference>
<protein>
    <submittedName>
        <fullName evidence="1">Uncharacterized protein</fullName>
    </submittedName>
</protein>
<gene>
    <name evidence="1" type="ORF">ABMA28_011785</name>
</gene>
<accession>A0ABD0TKS4</accession>
<dbReference type="EMBL" id="JBEDNZ010000003">
    <property type="protein sequence ID" value="KAL0849847.1"/>
    <property type="molecule type" value="Genomic_DNA"/>
</dbReference>
<evidence type="ECO:0000313" key="1">
    <source>
        <dbReference type="EMBL" id="KAL0849847.1"/>
    </source>
</evidence>
<evidence type="ECO:0000313" key="2">
    <source>
        <dbReference type="Proteomes" id="UP001549921"/>
    </source>
</evidence>
<proteinExistence type="predicted"/>
<sequence>MDIFSNTYIFIGQYKLTVLIVRKCSTKEVINPHRYFGTFFEWHAGVFNSTGKTYIKGNYTVLKPVQNAKVRARNFIWEDDRWKLRIRIPGFGCYRQIFRLFIQALNVDVDISKCAVKPSPSVAVKKFDFNTVMHAWELEKEYGLWMWIFEITSSSKSTSLHN</sequence>